<reference evidence="2" key="1">
    <citation type="submission" date="2016-10" db="EMBL/GenBank/DDBJ databases">
        <authorList>
            <person name="Varghese N."/>
            <person name="Submissions S."/>
        </authorList>
    </citation>
    <scope>NUCLEOTIDE SEQUENCE [LARGE SCALE GENOMIC DNA]</scope>
    <source>
        <strain evidence="2">DSM 10146</strain>
    </source>
</reference>
<keyword evidence="2" id="KW-1185">Reference proteome</keyword>
<evidence type="ECO:0000313" key="1">
    <source>
        <dbReference type="EMBL" id="SDE49906.1"/>
    </source>
</evidence>
<dbReference type="EMBL" id="FNAV01000004">
    <property type="protein sequence ID" value="SDE49906.1"/>
    <property type="molecule type" value="Genomic_DNA"/>
</dbReference>
<protein>
    <submittedName>
        <fullName evidence="1">Uncharacterized protein</fullName>
    </submittedName>
</protein>
<proteinExistence type="predicted"/>
<gene>
    <name evidence="1" type="ORF">SAMN04488105_104172</name>
</gene>
<accession>A0A1G7DFZ0</accession>
<evidence type="ECO:0000313" key="2">
    <source>
        <dbReference type="Proteomes" id="UP000198994"/>
    </source>
</evidence>
<dbReference type="Proteomes" id="UP000198994">
    <property type="component" value="Unassembled WGS sequence"/>
</dbReference>
<organism evidence="1 2">
    <name type="scientific">Salipiger thiooxidans</name>
    <dbReference type="NCBI Taxonomy" id="282683"/>
    <lineage>
        <taxon>Bacteria</taxon>
        <taxon>Pseudomonadati</taxon>
        <taxon>Pseudomonadota</taxon>
        <taxon>Alphaproteobacteria</taxon>
        <taxon>Rhodobacterales</taxon>
        <taxon>Roseobacteraceae</taxon>
        <taxon>Salipiger</taxon>
    </lineage>
</organism>
<sequence length="44" mass="4604">MPSPREILGSSDSTQGLDCCGAMRTFRRGPGTCPASGSVSRSMR</sequence>
<dbReference type="AlphaFoldDB" id="A0A1G7DFZ0"/>
<name>A0A1G7DFZ0_9RHOB</name>